<keyword evidence="1" id="KW-1133">Transmembrane helix</keyword>
<name>A0A0N4UEW9_DRAME</name>
<dbReference type="Proteomes" id="UP000038040">
    <property type="component" value="Unplaced"/>
</dbReference>
<accession>A0A0N4UEW9</accession>
<feature type="transmembrane region" description="Helical" evidence="1">
    <location>
        <begin position="69"/>
        <end position="89"/>
    </location>
</feature>
<feature type="transmembrane region" description="Helical" evidence="1">
    <location>
        <begin position="21"/>
        <end position="44"/>
    </location>
</feature>
<sequence>MIVLTTAFSIIERRYIFMWPIIAFSCFHIILSLYFLLIFSYFYFFKPLYIIMVLNWVFDTFHTTKTTSYYVHCFVISMSTISFGLFNLWQLWISQNFQNYVRLHFELRNLSTDITNEKSIKNANLVV</sequence>
<keyword evidence="1" id="KW-0472">Membrane</keyword>
<evidence type="ECO:0000256" key="1">
    <source>
        <dbReference type="SAM" id="Phobius"/>
    </source>
</evidence>
<gene>
    <name evidence="2" type="ORF">DME_LOCUS887</name>
</gene>
<proteinExistence type="predicted"/>
<keyword evidence="4" id="KW-1185">Reference proteome</keyword>
<dbReference type="Proteomes" id="UP000274756">
    <property type="component" value="Unassembled WGS sequence"/>
</dbReference>
<evidence type="ECO:0000313" key="3">
    <source>
        <dbReference type="Proteomes" id="UP000038040"/>
    </source>
</evidence>
<dbReference type="EMBL" id="UYYG01000009">
    <property type="protein sequence ID" value="VDN50914.1"/>
    <property type="molecule type" value="Genomic_DNA"/>
</dbReference>
<dbReference type="WBParaSite" id="DME_0000594801-mRNA-1">
    <property type="protein sequence ID" value="DME_0000594801-mRNA-1"/>
    <property type="gene ID" value="DME_0000594801"/>
</dbReference>
<dbReference type="AlphaFoldDB" id="A0A0N4UEW9"/>
<reference evidence="2 4" key="2">
    <citation type="submission" date="2018-11" db="EMBL/GenBank/DDBJ databases">
        <authorList>
            <consortium name="Pathogen Informatics"/>
        </authorList>
    </citation>
    <scope>NUCLEOTIDE SEQUENCE [LARGE SCALE GENOMIC DNA]</scope>
</reference>
<reference evidence="5" key="1">
    <citation type="submission" date="2017-02" db="UniProtKB">
        <authorList>
            <consortium name="WormBaseParasite"/>
        </authorList>
    </citation>
    <scope>IDENTIFICATION</scope>
</reference>
<organism evidence="3 5">
    <name type="scientific">Dracunculus medinensis</name>
    <name type="common">Guinea worm</name>
    <dbReference type="NCBI Taxonomy" id="318479"/>
    <lineage>
        <taxon>Eukaryota</taxon>
        <taxon>Metazoa</taxon>
        <taxon>Ecdysozoa</taxon>
        <taxon>Nematoda</taxon>
        <taxon>Chromadorea</taxon>
        <taxon>Rhabditida</taxon>
        <taxon>Spirurina</taxon>
        <taxon>Dracunculoidea</taxon>
        <taxon>Dracunculidae</taxon>
        <taxon>Dracunculus</taxon>
    </lineage>
</organism>
<evidence type="ECO:0000313" key="2">
    <source>
        <dbReference type="EMBL" id="VDN50914.1"/>
    </source>
</evidence>
<protein>
    <submittedName>
        <fullName evidence="5">TLC domain-containing protein</fullName>
    </submittedName>
</protein>
<dbReference type="OrthoDB" id="5836817at2759"/>
<keyword evidence="1" id="KW-0812">Transmembrane</keyword>
<evidence type="ECO:0000313" key="5">
    <source>
        <dbReference type="WBParaSite" id="DME_0000594801-mRNA-1"/>
    </source>
</evidence>
<evidence type="ECO:0000313" key="4">
    <source>
        <dbReference type="Proteomes" id="UP000274756"/>
    </source>
</evidence>